<dbReference type="Pfam" id="PF09174">
    <property type="entry name" value="Maf1"/>
    <property type="match status" value="1"/>
</dbReference>
<dbReference type="Gramene" id="RZC75178">
    <property type="protein sequence ID" value="RZC75178"/>
    <property type="gene ID" value="C5167_050664"/>
</dbReference>
<keyword evidence="2" id="KW-1185">Reference proteome</keyword>
<name>A0A4Y7KSP0_PAPSO</name>
<dbReference type="EMBL" id="CM010722">
    <property type="protein sequence ID" value="RZC75178.1"/>
    <property type="molecule type" value="Genomic_DNA"/>
</dbReference>
<organism evidence="1 2">
    <name type="scientific">Papaver somniferum</name>
    <name type="common">Opium poppy</name>
    <dbReference type="NCBI Taxonomy" id="3469"/>
    <lineage>
        <taxon>Eukaryota</taxon>
        <taxon>Viridiplantae</taxon>
        <taxon>Streptophyta</taxon>
        <taxon>Embryophyta</taxon>
        <taxon>Tracheophyta</taxon>
        <taxon>Spermatophyta</taxon>
        <taxon>Magnoliopsida</taxon>
        <taxon>Ranunculales</taxon>
        <taxon>Papaveraceae</taxon>
        <taxon>Papaveroideae</taxon>
        <taxon>Papaver</taxon>
    </lineage>
</organism>
<protein>
    <submittedName>
        <fullName evidence="1">Uncharacterized protein</fullName>
    </submittedName>
</protein>
<dbReference type="PANTHER" id="PTHR22504">
    <property type="entry name" value="REPRESSOR OF RNA POLYMERASE III TRANSCRIPTION MAF1"/>
    <property type="match status" value="1"/>
</dbReference>
<gene>
    <name evidence="1" type="ORF">C5167_050664</name>
</gene>
<dbReference type="GO" id="GO:0005634">
    <property type="term" value="C:nucleus"/>
    <property type="evidence" value="ECO:0007669"/>
    <property type="project" value="TreeGrafter"/>
</dbReference>
<dbReference type="InterPro" id="IPR038564">
    <property type="entry name" value="Maf1_sf"/>
</dbReference>
<dbReference type="InterPro" id="IPR015257">
    <property type="entry name" value="Maf1"/>
</dbReference>
<evidence type="ECO:0000313" key="1">
    <source>
        <dbReference type="EMBL" id="RZC75178.1"/>
    </source>
</evidence>
<dbReference type="Gene3D" id="3.40.1000.50">
    <property type="entry name" value="Repressor of RNA polymerase III transcription Maf1"/>
    <property type="match status" value="1"/>
</dbReference>
<dbReference type="Proteomes" id="UP000316621">
    <property type="component" value="Chromosome 8"/>
</dbReference>
<dbReference type="PANTHER" id="PTHR22504:SF0">
    <property type="entry name" value="REPRESSOR OF RNA POLYMERASE III TRANSCRIPTION MAF1 HOMOLOG"/>
    <property type="match status" value="1"/>
</dbReference>
<proteinExistence type="predicted"/>
<reference evidence="1 2" key="1">
    <citation type="journal article" date="2018" name="Science">
        <title>The opium poppy genome and morphinan production.</title>
        <authorList>
            <person name="Guo L."/>
            <person name="Winzer T."/>
            <person name="Yang X."/>
            <person name="Li Y."/>
            <person name="Ning Z."/>
            <person name="He Z."/>
            <person name="Teodor R."/>
            <person name="Lu Y."/>
            <person name="Bowser T.A."/>
            <person name="Graham I.A."/>
            <person name="Ye K."/>
        </authorList>
    </citation>
    <scope>NUCLEOTIDE SEQUENCE [LARGE SCALE GENOMIC DNA]</scope>
    <source>
        <strain evidence="2">cv. HN1</strain>
        <tissue evidence="1">Leaves</tissue>
    </source>
</reference>
<evidence type="ECO:0000313" key="2">
    <source>
        <dbReference type="Proteomes" id="UP000316621"/>
    </source>
</evidence>
<dbReference type="STRING" id="3469.A0A4Y7KSP0"/>
<accession>A0A4Y7KSP0</accession>
<dbReference type="GO" id="GO:0016480">
    <property type="term" value="P:negative regulation of transcription by RNA polymerase III"/>
    <property type="evidence" value="ECO:0007669"/>
    <property type="project" value="InterPro"/>
</dbReference>
<dbReference type="AlphaFoldDB" id="A0A4Y7KSP0"/>
<dbReference type="GO" id="GO:0000994">
    <property type="term" value="F:RNA polymerase III core binding"/>
    <property type="evidence" value="ECO:0007669"/>
    <property type="project" value="TreeGrafter"/>
</dbReference>
<sequence length="171" mass="19609">MTQKYTYNKEEAAPIENKMKYLEFTNLDRINQFLNYVSFGEYCIKGSLEAYSCKHTGTDKKLSFSLDQEILDYLGQSADSDPPSPASILSSRSSRKTLIYLVLTLGHMYPDYDFRYLCSSFTLDWEGGYWVMPWSACTATWQPALYPLFPIMGVLSEGLTDGSKNRCSRWS</sequence>